<organism evidence="2 3">
    <name type="scientific">Suillus subaureus</name>
    <dbReference type="NCBI Taxonomy" id="48587"/>
    <lineage>
        <taxon>Eukaryota</taxon>
        <taxon>Fungi</taxon>
        <taxon>Dikarya</taxon>
        <taxon>Basidiomycota</taxon>
        <taxon>Agaricomycotina</taxon>
        <taxon>Agaricomycetes</taxon>
        <taxon>Agaricomycetidae</taxon>
        <taxon>Boletales</taxon>
        <taxon>Suillineae</taxon>
        <taxon>Suillaceae</taxon>
        <taxon>Suillus</taxon>
    </lineage>
</organism>
<keyword evidence="1" id="KW-0732">Signal</keyword>
<reference evidence="2" key="1">
    <citation type="journal article" date="2020" name="New Phytol.">
        <title>Comparative genomics reveals dynamic genome evolution in host specialist ectomycorrhizal fungi.</title>
        <authorList>
            <person name="Lofgren L.A."/>
            <person name="Nguyen N.H."/>
            <person name="Vilgalys R."/>
            <person name="Ruytinx J."/>
            <person name="Liao H.L."/>
            <person name="Branco S."/>
            <person name="Kuo A."/>
            <person name="LaButti K."/>
            <person name="Lipzen A."/>
            <person name="Andreopoulos W."/>
            <person name="Pangilinan J."/>
            <person name="Riley R."/>
            <person name="Hundley H."/>
            <person name="Na H."/>
            <person name="Barry K."/>
            <person name="Grigoriev I.V."/>
            <person name="Stajich J.E."/>
            <person name="Kennedy P.G."/>
        </authorList>
    </citation>
    <scope>NUCLEOTIDE SEQUENCE</scope>
    <source>
        <strain evidence="2">MN1</strain>
    </source>
</reference>
<dbReference type="EMBL" id="JABBWG010000028">
    <property type="protein sequence ID" value="KAG1811847.1"/>
    <property type="molecule type" value="Genomic_DNA"/>
</dbReference>
<sequence>MLMVPRLCPALVGSAGLRVLTCLPVSDGAMAMYRSQNSYLVNEEARDVNADGASVTAYSPGNEFFWQWPNNIPSIKSRFTLTRCRVLSYQSILQHVFELIASSRKWVSPLRGDRVR</sequence>
<evidence type="ECO:0000313" key="2">
    <source>
        <dbReference type="EMBL" id="KAG1811847.1"/>
    </source>
</evidence>
<protein>
    <recommendedName>
        <fullName evidence="4">Secreted protein</fullName>
    </recommendedName>
</protein>
<feature type="signal peptide" evidence="1">
    <location>
        <begin position="1"/>
        <end position="22"/>
    </location>
</feature>
<evidence type="ECO:0000256" key="1">
    <source>
        <dbReference type="SAM" id="SignalP"/>
    </source>
</evidence>
<dbReference type="RefSeq" id="XP_041190268.1">
    <property type="nucleotide sequence ID" value="XM_041336370.1"/>
</dbReference>
<evidence type="ECO:0000313" key="3">
    <source>
        <dbReference type="Proteomes" id="UP000807769"/>
    </source>
</evidence>
<proteinExistence type="predicted"/>
<evidence type="ECO:0008006" key="4">
    <source>
        <dbReference type="Google" id="ProtNLM"/>
    </source>
</evidence>
<dbReference type="AlphaFoldDB" id="A0A9P7JAW2"/>
<gene>
    <name evidence="2" type="ORF">BJ212DRAFT_1373586</name>
</gene>
<dbReference type="GeneID" id="64630387"/>
<accession>A0A9P7JAW2</accession>
<dbReference type="Proteomes" id="UP000807769">
    <property type="component" value="Unassembled WGS sequence"/>
</dbReference>
<comment type="caution">
    <text evidence="2">The sequence shown here is derived from an EMBL/GenBank/DDBJ whole genome shotgun (WGS) entry which is preliminary data.</text>
</comment>
<name>A0A9P7JAW2_9AGAM</name>
<feature type="chain" id="PRO_5040428474" description="Secreted protein" evidence="1">
    <location>
        <begin position="23"/>
        <end position="116"/>
    </location>
</feature>
<keyword evidence="3" id="KW-1185">Reference proteome</keyword>